<keyword evidence="14" id="KW-0206">Cytoskeleton</keyword>
<evidence type="ECO:0000259" key="23">
    <source>
        <dbReference type="SMART" id="SM00382"/>
    </source>
</evidence>
<dbReference type="GO" id="GO:0005858">
    <property type="term" value="C:axonemal dynein complex"/>
    <property type="evidence" value="ECO:0007669"/>
    <property type="project" value="UniProtKB-ARBA"/>
</dbReference>
<dbReference type="Proteomes" id="UP001152320">
    <property type="component" value="Chromosome 13"/>
</dbReference>
<keyword evidence="9" id="KW-0282">Flagellum</keyword>
<dbReference type="Pfam" id="PF12777">
    <property type="entry name" value="MT"/>
    <property type="match status" value="1"/>
</dbReference>
<dbReference type="InterPro" id="IPR041228">
    <property type="entry name" value="Dynein_C"/>
</dbReference>
<feature type="domain" description="AAA+ ATPase" evidence="23">
    <location>
        <begin position="1924"/>
        <end position="2061"/>
    </location>
</feature>
<dbReference type="InterPro" id="IPR041589">
    <property type="entry name" value="DNAH3_AAA_lid_1"/>
</dbReference>
<evidence type="ECO:0000256" key="8">
    <source>
        <dbReference type="ARBA" id="ARBA00022840"/>
    </source>
</evidence>
<protein>
    <recommendedName>
        <fullName evidence="18">Dynein axonemal heavy chain 2</fullName>
    </recommendedName>
    <alternativeName>
        <fullName evidence="20">Axonemal beta dynein heavy chain 2</fullName>
    </alternativeName>
    <alternativeName>
        <fullName evidence="19">Ciliary dynein heavy chain 2</fullName>
    </alternativeName>
</protein>
<keyword evidence="12" id="KW-0969">Cilium</keyword>
<dbReference type="Pfam" id="PF12781">
    <property type="entry name" value="AAA_9"/>
    <property type="match status" value="1"/>
</dbReference>
<keyword evidence="4" id="KW-0493">Microtubule</keyword>
<dbReference type="FunFam" id="1.20.1270.280:FF:000007">
    <property type="entry name" value="dynein heavy chain 2, axonemal"/>
    <property type="match status" value="1"/>
</dbReference>
<keyword evidence="5" id="KW-0677">Repeat</keyword>
<evidence type="ECO:0000256" key="4">
    <source>
        <dbReference type="ARBA" id="ARBA00022701"/>
    </source>
</evidence>
<dbReference type="FunFam" id="1.20.920.20:FF:000014">
    <property type="entry name" value="dynein heavy chain 2, axonemal"/>
    <property type="match status" value="1"/>
</dbReference>
<dbReference type="InterPro" id="IPR043157">
    <property type="entry name" value="Dynein_AAA1S"/>
</dbReference>
<dbReference type="PANTHER" id="PTHR45703">
    <property type="entry name" value="DYNEIN HEAVY CHAIN"/>
    <property type="match status" value="1"/>
</dbReference>
<dbReference type="FunFam" id="1.10.287.2620:FF:000002">
    <property type="entry name" value="Dynein heavy chain 2, axonemal"/>
    <property type="match status" value="1"/>
</dbReference>
<dbReference type="GO" id="GO:0008569">
    <property type="term" value="F:minus-end-directed microtubule motor activity"/>
    <property type="evidence" value="ECO:0007669"/>
    <property type="project" value="InterPro"/>
</dbReference>
<dbReference type="SMART" id="SM00382">
    <property type="entry name" value="AAA"/>
    <property type="match status" value="2"/>
</dbReference>
<evidence type="ECO:0000256" key="17">
    <source>
        <dbReference type="ARBA" id="ARBA00064223"/>
    </source>
</evidence>
<dbReference type="Gene3D" id="1.20.920.20">
    <property type="match status" value="1"/>
</dbReference>
<dbReference type="FunFam" id="1.10.472.130:FF:000003">
    <property type="entry name" value="Dynein, axonemal, heavy chain 2"/>
    <property type="match status" value="1"/>
</dbReference>
<dbReference type="InterPro" id="IPR042219">
    <property type="entry name" value="AAA_lid_11_sf"/>
</dbReference>
<dbReference type="InterPro" id="IPR041466">
    <property type="entry name" value="Dynein_AAA5_ext"/>
</dbReference>
<evidence type="ECO:0000256" key="21">
    <source>
        <dbReference type="SAM" id="Coils"/>
    </source>
</evidence>
<dbReference type="FunFam" id="3.10.490.20:FF:000008">
    <property type="entry name" value="dynein heavy chain 2, axonemal"/>
    <property type="match status" value="1"/>
</dbReference>
<dbReference type="SUPFAM" id="SSF52540">
    <property type="entry name" value="P-loop containing nucleoside triphosphate hydrolases"/>
    <property type="match status" value="4"/>
</dbReference>
<evidence type="ECO:0000256" key="15">
    <source>
        <dbReference type="ARBA" id="ARBA00023273"/>
    </source>
</evidence>
<dbReference type="EMBL" id="JAIZAY010000013">
    <property type="protein sequence ID" value="KAJ8030256.1"/>
    <property type="molecule type" value="Genomic_DNA"/>
</dbReference>
<dbReference type="FunFam" id="1.10.8.1220:FF:000001">
    <property type="entry name" value="Dynein axonemal heavy chain 5"/>
    <property type="match status" value="1"/>
</dbReference>
<dbReference type="GO" id="GO:0005874">
    <property type="term" value="C:microtubule"/>
    <property type="evidence" value="ECO:0007669"/>
    <property type="project" value="UniProtKB-KW"/>
</dbReference>
<dbReference type="Pfam" id="PF17857">
    <property type="entry name" value="AAA_lid_1"/>
    <property type="match status" value="1"/>
</dbReference>
<dbReference type="Gene3D" id="1.20.58.1120">
    <property type="match status" value="1"/>
</dbReference>
<gene>
    <name evidence="24" type="ORF">HOLleu_26618</name>
</gene>
<dbReference type="InterPro" id="IPR042228">
    <property type="entry name" value="Dynein_linker_3"/>
</dbReference>
<evidence type="ECO:0000313" key="24">
    <source>
        <dbReference type="EMBL" id="KAJ8030256.1"/>
    </source>
</evidence>
<reference evidence="24" key="1">
    <citation type="submission" date="2021-10" db="EMBL/GenBank/DDBJ databases">
        <title>Tropical sea cucumber genome reveals ecological adaptation and Cuvierian tubules defense mechanism.</title>
        <authorList>
            <person name="Chen T."/>
        </authorList>
    </citation>
    <scope>NUCLEOTIDE SEQUENCE</scope>
    <source>
        <strain evidence="24">Nanhai2018</strain>
        <tissue evidence="24">Muscle</tissue>
    </source>
</reference>
<keyword evidence="3" id="KW-0963">Cytoplasm</keyword>
<evidence type="ECO:0000256" key="20">
    <source>
        <dbReference type="ARBA" id="ARBA00082099"/>
    </source>
</evidence>
<dbReference type="InterPro" id="IPR003593">
    <property type="entry name" value="AAA+_ATPase"/>
</dbReference>
<comment type="subunit">
    <text evidence="17">Part of the axonemal inner dynein arm complex that consists of at least two heavy chains and a number of intermediate and light chains. Interacts with DNAI4.</text>
</comment>
<dbReference type="InterPro" id="IPR013594">
    <property type="entry name" value="Dynein_heavy_tail"/>
</dbReference>
<dbReference type="FunFam" id="3.20.180.20:FF:000003">
    <property type="entry name" value="Dynein heavy chain 12, axonemal"/>
    <property type="match status" value="1"/>
</dbReference>
<dbReference type="Pfam" id="PF12780">
    <property type="entry name" value="AAA_8"/>
    <property type="match status" value="1"/>
</dbReference>
<accession>A0A9Q1H2Y4</accession>
<dbReference type="Pfam" id="PF25007">
    <property type="entry name" value="DYH2-5-8_CC"/>
    <property type="match status" value="1"/>
</dbReference>
<keyword evidence="15" id="KW-0966">Cell projection</keyword>
<dbReference type="Gene3D" id="3.40.50.300">
    <property type="entry name" value="P-loop containing nucleotide triphosphate hydrolases"/>
    <property type="match status" value="5"/>
</dbReference>
<dbReference type="Pfam" id="PF08393">
    <property type="entry name" value="DHC_N2"/>
    <property type="match status" value="1"/>
</dbReference>
<dbReference type="Pfam" id="PF12774">
    <property type="entry name" value="AAA_6"/>
    <property type="match status" value="1"/>
</dbReference>
<dbReference type="InterPro" id="IPR035699">
    <property type="entry name" value="AAA_6"/>
</dbReference>
<dbReference type="GO" id="GO:0045505">
    <property type="term" value="F:dynein intermediate chain binding"/>
    <property type="evidence" value="ECO:0007669"/>
    <property type="project" value="InterPro"/>
</dbReference>
<dbReference type="FunFam" id="1.10.8.720:FF:000008">
    <property type="entry name" value="Dynein axonemal heavy chain 2"/>
    <property type="match status" value="1"/>
</dbReference>
<dbReference type="FunFam" id="3.40.50.300:FF:004557">
    <property type="entry name" value="Predicted protein"/>
    <property type="match status" value="1"/>
</dbReference>
<dbReference type="Gene3D" id="1.10.8.710">
    <property type="match status" value="1"/>
</dbReference>
<comment type="function">
    <text evidence="16">As part of the axonemal inner dynein arm complex plays a central role in ciliary beat. Expressed in sperm flagellum, it is required for sperm motility. Dyneins are microtubule-based molecular motors possessing ATPase activities that can convert the chemical energy of ATP into relative sliding between adjacent microtubule doublets to generate ciliary bending.</text>
</comment>
<dbReference type="Gene3D" id="3.20.180.20">
    <property type="entry name" value="Dynein heavy chain, N-terminal domain 2"/>
    <property type="match status" value="1"/>
</dbReference>
<dbReference type="InterPro" id="IPR035706">
    <property type="entry name" value="AAA_9"/>
</dbReference>
<dbReference type="FunFam" id="1.20.58.1120:FF:000012">
    <property type="entry name" value="Dynein, axonemal, heavy chain 2"/>
    <property type="match status" value="1"/>
</dbReference>
<feature type="coiled-coil region" evidence="21">
    <location>
        <begin position="3666"/>
        <end position="3693"/>
    </location>
</feature>
<dbReference type="Gene3D" id="1.10.287.2620">
    <property type="match status" value="1"/>
</dbReference>
<dbReference type="GO" id="GO:0031514">
    <property type="term" value="C:motile cilium"/>
    <property type="evidence" value="ECO:0007669"/>
    <property type="project" value="UniProtKB-ARBA"/>
</dbReference>
<feature type="compositionally biased region" description="Polar residues" evidence="22">
    <location>
        <begin position="44"/>
        <end position="62"/>
    </location>
</feature>
<evidence type="ECO:0000256" key="1">
    <source>
        <dbReference type="ARBA" id="ARBA00004611"/>
    </source>
</evidence>
<dbReference type="GO" id="GO:0007018">
    <property type="term" value="P:microtubule-based movement"/>
    <property type="evidence" value="ECO:0007669"/>
    <property type="project" value="InterPro"/>
</dbReference>
<dbReference type="CDD" id="cd00009">
    <property type="entry name" value="AAA"/>
    <property type="match status" value="1"/>
</dbReference>
<dbReference type="InterPro" id="IPR024743">
    <property type="entry name" value="Dynein_HC_stalk"/>
</dbReference>
<dbReference type="GO" id="GO:0051959">
    <property type="term" value="F:dynein light intermediate chain binding"/>
    <property type="evidence" value="ECO:0007669"/>
    <property type="project" value="InterPro"/>
</dbReference>
<keyword evidence="7" id="KW-0802">TPR repeat</keyword>
<dbReference type="GO" id="GO:0005524">
    <property type="term" value="F:ATP binding"/>
    <property type="evidence" value="ECO:0007669"/>
    <property type="project" value="UniProtKB-KW"/>
</dbReference>
<dbReference type="FunFam" id="3.40.50.300:FF:006175">
    <property type="entry name" value="Uncharacterized protein"/>
    <property type="match status" value="1"/>
</dbReference>
<keyword evidence="6" id="KW-0547">Nucleotide-binding</keyword>
<keyword evidence="8" id="KW-0067">ATP-binding</keyword>
<dbReference type="InterPro" id="IPR004273">
    <property type="entry name" value="Dynein_heavy_D6_P-loop"/>
</dbReference>
<keyword evidence="13" id="KW-0505">Motor protein</keyword>
<dbReference type="Pfam" id="PF12775">
    <property type="entry name" value="AAA_7"/>
    <property type="match status" value="1"/>
</dbReference>
<organism evidence="24 25">
    <name type="scientific">Holothuria leucospilota</name>
    <name type="common">Black long sea cucumber</name>
    <name type="synonym">Mertensiothuria leucospilota</name>
    <dbReference type="NCBI Taxonomy" id="206669"/>
    <lineage>
        <taxon>Eukaryota</taxon>
        <taxon>Metazoa</taxon>
        <taxon>Echinodermata</taxon>
        <taxon>Eleutherozoa</taxon>
        <taxon>Echinozoa</taxon>
        <taxon>Holothuroidea</taxon>
        <taxon>Aspidochirotacea</taxon>
        <taxon>Aspidochirotida</taxon>
        <taxon>Holothuriidae</taxon>
        <taxon>Holothuria</taxon>
    </lineage>
</organism>
<dbReference type="FunFam" id="3.40.50.300:FF:000049">
    <property type="entry name" value="Dynein, axonemal, heavy chain 5"/>
    <property type="match status" value="1"/>
</dbReference>
<dbReference type="InterPro" id="IPR056759">
    <property type="entry name" value="DYH2-5-8_CC"/>
</dbReference>
<evidence type="ECO:0000256" key="11">
    <source>
        <dbReference type="ARBA" id="ARBA00023054"/>
    </source>
</evidence>
<dbReference type="Pfam" id="PF08385">
    <property type="entry name" value="DHC_N1"/>
    <property type="match status" value="1"/>
</dbReference>
<comment type="similarity">
    <text evidence="2">Belongs to the dynein heavy chain family.</text>
</comment>
<evidence type="ECO:0000313" key="25">
    <source>
        <dbReference type="Proteomes" id="UP001152320"/>
    </source>
</evidence>
<comment type="caution">
    <text evidence="24">The sequence shown here is derived from an EMBL/GenBank/DDBJ whole genome shotgun (WGS) entry which is preliminary data.</text>
</comment>
<evidence type="ECO:0000256" key="12">
    <source>
        <dbReference type="ARBA" id="ARBA00023069"/>
    </source>
</evidence>
<dbReference type="FunFam" id="3.40.50.300:FF:000044">
    <property type="entry name" value="Dynein heavy chain 5, axonemal"/>
    <property type="match status" value="1"/>
</dbReference>
<dbReference type="InterPro" id="IPR042222">
    <property type="entry name" value="Dynein_2_N"/>
</dbReference>
<feature type="coiled-coil region" evidence="21">
    <location>
        <begin position="1627"/>
        <end position="1654"/>
    </location>
</feature>
<comment type="subcellular location">
    <subcellularLocation>
        <location evidence="1">Cytoplasm</location>
        <location evidence="1">Cytoskeleton</location>
        <location evidence="1">Flagellum axoneme</location>
    </subcellularLocation>
</comment>
<evidence type="ECO:0000256" key="14">
    <source>
        <dbReference type="ARBA" id="ARBA00023212"/>
    </source>
</evidence>
<dbReference type="FunFam" id="1.20.140.100:FF:000006">
    <property type="entry name" value="dynein heavy chain 2, axonemal"/>
    <property type="match status" value="1"/>
</dbReference>
<dbReference type="Gene3D" id="6.10.140.1060">
    <property type="match status" value="1"/>
</dbReference>
<sequence length="4557" mass="521522">MADSPEEKPQSVNGDIEESEKQNGEIHQEGEEEEKGSEQETDQQEVAPSRTSERQGSSSPQEPNRPDAVNEGETVNGEIPNGPITNGDLENEEEILPADSTVPDFGIESQKSDTPAEPEPILDFVTYGKERVILSALKADMWTPEHEEKIAAFVESDNQCRLLVVYVDPQMGLIVDNSIPTQPVEELTFFIKRADSEPITAKNVSKVVQFGTVRGGHIESLLRLMHSIYAPLFFDNTSWPDSIKNDFSAQLHRFMACLTDTHYKMRGNTVLYIPNEGLNIPPEKAAKDKELVQRLETAMVHWTRQIKEVLASQEAVETSENAGPMEEIDFWRNRCTDLSGISEQLQKDGVIRVQQILEHSKSSYVASFKKLSKLIQDGSAQAQSNLKFLSTLSELCERLSKAKPADIPEILTPLLNKVRMIWVNSEHFKSRERLTGLFRKISNEIIRRCCRSISLDQLFDGYVISSMKSLNESINCCQAWKETYTNVRIMHHKFSKEGWVLDQTSVFAQVDAFVQRCKDLLDVCECQIHFARREDGNKTPLPIFGGQRGPEVTRSLLEIENAFEKNLLILRNVKKTILDVKATTWHDDYNKFRAGIKDLEVMMQNVITTAFETVTTVQQGVELLDAFQHLSAREAIRRTIDKKTVDVYALFNEELNAVKKEMTKKNQDLGPLLPKYAGQAHWARCLKRRIDRIMEILNKAYFLPHIGTGAETKTQYDQLSTALDEYVRKTFNEWTTTVDKDCMKLLEVPLLARSVEKTAMLDVNFDKSLLKLFNEIHYWERLMFEIPHYVTELYAKKEDLRTLRENVLLVVRDYNRIIAALSLEERGLFRERIRHLDKKIHPGLSKLTWASKGISDFFIGECRLQAGKVQAIVDDYKIANLTISRSCKRISETLLVSIDGKKVYEGLEFEDDQLRHRNNTQKQLQIIHEEIVATMRKTYEVFKTDGVEVQNHWRNYTEKMDHMVEEAFRLNVKWSLQELSRAINGDGKSSPNPLFRVKVVLDNEKNSVEFSPTLKQLATIMMNTSTQLTSAVSVIQRLPDLLTRKKSHREPISAVIEKDDETKKIQKAIDAGMQENAQNLMSYLSTWDNYREIWEINKDAFIRRYQRLNPPVSSFDADIARYTEVANNVQKEETVLNIQFVLLDCSPLKFALLSHCNEWQNKFTTLLAEMASQTLKDLHKFLKENQELLSKPPQTLDELGDSLALLEKLQNDLPNIEAKFPPLHEQFSILEKYDVPIPEEVKLMLDDLGNEWMKFQECLIESDVMLKKYKEKFKTGLIHSAEEFKKTVHALLEDFQNNGPFSSQLACEDALKKVIETREHLTSLKNQEATLRRGLNIFKIDQPPSKEIQQVDKDLDSIENVWQLTQEWESLWNTWKVGKFSELVTTDMEMTAGHLFKKLNKLGRELKDKNWEIVEFSRNRVDQFRRTMPLVVDLHNHAMRDRHWKQIADEIQKPFDHKGDDFTLEKIIDLGFDQFAEKIAEVSGAASKELAIEQSLGEIRATWDEMVLDISPYKDRGHFRLKASDEVFQGLEDNQVTLSTMKASRFVKAFEQEVDYWERTLSHILEVIEVTLTVQRQWMYLENIFLGEDIRKQLPRESAEFDAVNSSWKEIMTRMNKDNNALRATHHEGLLETLNDMNSKLEEIQKSLDMYLETKRQIFPRFYFLSNDDLLEILGQSKNPQAVQPHLKKCFDNIKSLRIQKMGITQKFEAQAMYSADGECVDFGNQVLLEGPVEAWLCDIERIMRWTLKEILKQCKIALKKNLSKRDKWVKEWPGQMLITSSQMQWTADVTKALAMTKERGDKKALKSMKKKQISMLNKFSEMIRGNLTKMLRAKVVALVTIEVHARDVIEKLIKSNINDVTAFEWLMQLRVYWDKDIDDCVVRQTNTQFQYGYEYLGNSGRLVITPLTDRCYMTLTTALHLHRGGSPKGPAGTGKTETTKDLGKALGNYVIVVNCSEGLDFKSMGRMFSGLAQQTGAWGCFDEFNRINIEVLSVVAQQILSILSALAAGSSRFVFEGREINLVWSCGIFITMNPGYAGRTELPDNLKSMFRPISMVVPDSGYIAEIILFGEGFSNTRVLAKKVHTLYSLAVQQLSKQDHYDFGLRALTSVLRYAGKKKRVLSSLPDEEVLLLAMKDMNVPKMTVVDLPLFNGIVSDLFPGIDTPVIDYGKMKKVIESELRDNGYQTIQSSILKVIQLYETKNSRHSVMIVGKTGSGKTVSWKILQSTLSRMKKEGDDNYNLVKEYPINPKALSLGELYGEFDLNTNEWTDGVLSSVMRQTCADEKPDEKWLLFDAPVDTLWIESMNSVMDDNKVLTLINGERIAMPDQVTLLFEVEDLAVASPATVSRCGMVYTDYADMGWQPYVHSWLESVKDKEGREILQRLFDKYLTKIQDFKRHNCNELVPISELNGVVSLCKLFSALGTPENGVDPADRDNYERMIELWFLFCLIWSVCCSVDEDGRKKLDNYIREIEGTFPNKDTVYEYYVDSKNKSWSHWEDKLRSGWRYPNNAPFYKIMVPTVDTVRYNYLVGALIKQVQPVMLVGPVGTGKTSVAQTVCGSLDPQQFSVLTINMSAQTSSNNVQDIIESRVEKRTKGVYVPIGGKKLLTFMDDFNMPAKDTFGSQPPLELIKMWMDYSFWYDRLKQTTKYIKDMQLLVSMGPPGGGRMVISKRLQSRFNLINMTFPSDSQIKRIFGTMINQKLQDFEEDVKPVGDIVTQATLEVYQSVVLRFLPTPAKIHYLFNLRDISKVFQGMLRANKDFHDTKASMTRLWIHECFRVFSDRLVDESDSEAFITIISEKLGTLFDQTFHNICPNKQPPIFGDYTTQGEVPIYEDLQDFAVLKKYMEDALEDYNDTPGVISMDLVLFRDAIEHVSRIIRIIGQPRGNALLIGIGGSGRQSLTRLAASICEYNTFQIEVTKHYRKVEFRDDLKRLYFMAGVENKPTIFLFNDTQAVDDSFFEDINNILSSGEVPNLYKSDEFEEVKTALSDEAKKEGIADNNSESMFNFFIERVRTNLHVVLALSPVGETFRNLIRMYPAFVNCTTIDWFTEWPKEALIEVAEKYLETTDVGAEEEAKANIASIFCTMHRSVVDSSRQMLFELKRHNYVTPTNYLELVAGYKILLAEKRKELGDAANKLKNGLYKIDDTRAKVEVMSVELEEAKTKVAQFQKQCEEYLVVIVQQKREADEQQKSVQARSEKIAEEEARCKTMADAAQQDLAEALPVLEEAVKALEALNKKDIGEIKSYGRPPALVEKVMEAVMILKGNEPTWAEAKRQLGGPNFIKDLVEFDKDNMSDRVLKRIGQYCAQPDFQPDIIGRVSSAAKSLCMWVRAMEVYGRIYRVVEPKKQRLNNALSTLAEKQAILAEAKAKLKEVTDRMENLKKQYDEKLAEKEELRVKAEQMEIKLDRAGKLVSGLAGERERWETNVGELEESMVYLVGDCLIGAAFMSYMGPFLSEYRDHLVKEVWLKEVRKLNVPCSPSFAFSTFLSKPTVVRDWNMQGLPSDAFSTENGVIVTRGSRWPLMVDPQGQAIKWIKNMEGKRGLKIIDLQQSDFLRTLENAIQYGLPVLLQNVQEELDPSLAPILNKSIVKQGGRMILRLGDKELDYSPDFRFYITTKLGNPHYTPEISTKTTIVNFAVKEQGLEAQLLGIVVRKERPELEEQKDTLVMNIADGKKRLVELEDEILRLLNEAQGSLLDDEQLVNTLQSSKKTSEEVSEQLVVSEQTEAKIDAAREGYRPCAQRASILFFVLNDMGSIDPMYQFSLDAYIDLFNLSIDKSQRSPQLDQRITNLNEYHTYSVYRFTCRGLFEKHKLLFSFQMCAKILEAAGKLNIDEYNFFLRGGVVLDREEQMDNPCSNWLADTSWDNITELDKLANFHGLVQSFEQYPRDWHVWYTNSEPENAALPGEWDNACNELQRMLIVRSLRPDRVSFCATSFIVNNLGSKFVEPPVLDMKAVLDDSTTKTPLIFVLSPGVDPTSMLLQLAEQSGMAHRFHALSLGQGQAPIATRMIKEGVREGNWVFLANCHLSLSWMPQLDKLVEQLQVEEPHPDFRLWLSSSPHPEFPISILQAGIKMTTEPPKGLKANMKRLYHLVTEQQFARCTKPEKYKKLLFALCFFHSVLLERKKFLMLGWNIMYGFNDSDFEVSENLLSIYLDEYEETPWDALKYLIAGVNYGGHVTDDWDRRLLQTYISDYFCEACLTTSFFRLSSLETYYIPKDGPLQTYLEYISMLPGVDHPEAFGQHPNADIASQITETRTLFDTLLSLQPQVSVKQGESRESKVQKLAADVLERIPEDIDYEGTEKILKDDPSPLNVVLLQEIQRYNALLQVIRSSLIDLEKGIKGLVVMSSDLEEIFTCIHDARVPPMWEKAYPSLKPLGAWTRELMLRVEQLEKWATTAHPPVIFWMSGFTFPTGFLTAVLQTSARQNNISVDTLSWEFIVSPVDDNNIVEPPKDGVWVKGLFLEGAGWDKKNACLVEAAPMQLVCPVPTIHFKPVENKKKSGKGTYACPCYYYPNRSGSTGRASFIVGVDLKSGAFNPDHWIKRGTALLMSLDY</sequence>
<dbReference type="Pfam" id="PF17852">
    <property type="entry name" value="Dynein_AAA_lid"/>
    <property type="match status" value="1"/>
</dbReference>
<feature type="compositionally biased region" description="Basic and acidic residues" evidence="22">
    <location>
        <begin position="19"/>
        <end position="29"/>
    </location>
</feature>
<dbReference type="InterPro" id="IPR041658">
    <property type="entry name" value="AAA_lid_11"/>
</dbReference>
<dbReference type="InterPro" id="IPR027417">
    <property type="entry name" value="P-loop_NTPase"/>
</dbReference>
<dbReference type="FunFam" id="3.40.50.300:FF:000815">
    <property type="entry name" value="Dynein heavy chain 2, axonemal"/>
    <property type="match status" value="1"/>
</dbReference>
<keyword evidence="10" id="KW-0243">Dynein</keyword>
<evidence type="ECO:0000256" key="19">
    <source>
        <dbReference type="ARBA" id="ARBA00078558"/>
    </source>
</evidence>
<dbReference type="Pfam" id="PF03028">
    <property type="entry name" value="Dynein_heavy"/>
    <property type="match status" value="1"/>
</dbReference>
<proteinExistence type="inferred from homology"/>
<dbReference type="InterPro" id="IPR013602">
    <property type="entry name" value="Dynein_heavy_linker"/>
</dbReference>
<dbReference type="InterPro" id="IPR024317">
    <property type="entry name" value="Dynein_heavy_chain_D4_dom"/>
</dbReference>
<evidence type="ECO:0000256" key="7">
    <source>
        <dbReference type="ARBA" id="ARBA00022803"/>
    </source>
</evidence>
<evidence type="ECO:0000256" key="16">
    <source>
        <dbReference type="ARBA" id="ARBA00053635"/>
    </source>
</evidence>
<name>A0A9Q1H2Y4_HOLLE</name>
<dbReference type="Gene3D" id="1.20.140.100">
    <property type="entry name" value="Dynein heavy chain, N-terminal domain 2"/>
    <property type="match status" value="1"/>
</dbReference>
<dbReference type="InterPro" id="IPR043160">
    <property type="entry name" value="Dynein_C_barrel"/>
</dbReference>
<dbReference type="Pfam" id="PF18199">
    <property type="entry name" value="Dynein_C"/>
    <property type="match status" value="1"/>
</dbReference>
<evidence type="ECO:0000256" key="22">
    <source>
        <dbReference type="SAM" id="MobiDB-lite"/>
    </source>
</evidence>
<feature type="compositionally biased region" description="Acidic residues" evidence="22">
    <location>
        <begin position="30"/>
        <end position="43"/>
    </location>
</feature>
<keyword evidence="11 21" id="KW-0175">Coiled coil</keyword>
<evidence type="ECO:0000256" key="13">
    <source>
        <dbReference type="ARBA" id="ARBA00023175"/>
    </source>
</evidence>
<dbReference type="Gene3D" id="1.10.8.720">
    <property type="entry name" value="Region D6 of dynein motor"/>
    <property type="match status" value="1"/>
</dbReference>
<keyword evidence="25" id="KW-1185">Reference proteome</keyword>
<dbReference type="PANTHER" id="PTHR45703:SF32">
    <property type="entry name" value="DYNEINS HEAVY CHAIN"/>
    <property type="match status" value="1"/>
</dbReference>
<evidence type="ECO:0000256" key="9">
    <source>
        <dbReference type="ARBA" id="ARBA00022846"/>
    </source>
</evidence>
<feature type="coiled-coil region" evidence="21">
    <location>
        <begin position="3146"/>
        <end position="3180"/>
    </location>
</feature>
<evidence type="ECO:0000256" key="2">
    <source>
        <dbReference type="ARBA" id="ARBA00008887"/>
    </source>
</evidence>
<dbReference type="Gene3D" id="1.10.472.130">
    <property type="match status" value="1"/>
</dbReference>
<dbReference type="Pfam" id="PF18198">
    <property type="entry name" value="AAA_lid_11"/>
    <property type="match status" value="1"/>
</dbReference>
<dbReference type="Gene3D" id="1.10.8.1220">
    <property type="match status" value="1"/>
</dbReference>
<evidence type="ECO:0000256" key="3">
    <source>
        <dbReference type="ARBA" id="ARBA00022490"/>
    </source>
</evidence>
<dbReference type="FunFam" id="1.20.920.30:FF:000005">
    <property type="entry name" value="Dynein, axonemal, heavy chain 2"/>
    <property type="match status" value="1"/>
</dbReference>
<dbReference type="InterPro" id="IPR026983">
    <property type="entry name" value="DHC"/>
</dbReference>
<feature type="region of interest" description="Disordered" evidence="22">
    <location>
        <begin position="1"/>
        <end position="89"/>
    </location>
</feature>
<dbReference type="OrthoDB" id="10251809at2759"/>
<feature type="domain" description="AAA+ ATPase" evidence="23">
    <location>
        <begin position="2537"/>
        <end position="2684"/>
    </location>
</feature>
<evidence type="ECO:0000256" key="6">
    <source>
        <dbReference type="ARBA" id="ARBA00022741"/>
    </source>
</evidence>
<evidence type="ECO:0000256" key="10">
    <source>
        <dbReference type="ARBA" id="ARBA00023017"/>
    </source>
</evidence>
<feature type="coiled-coil region" evidence="21">
    <location>
        <begin position="3352"/>
        <end position="3414"/>
    </location>
</feature>
<dbReference type="FunFam" id="3.40.50.300:FF:002141">
    <property type="entry name" value="Dynein heavy chain"/>
    <property type="match status" value="1"/>
</dbReference>
<dbReference type="Gene3D" id="3.10.490.20">
    <property type="match status" value="1"/>
</dbReference>
<evidence type="ECO:0000256" key="5">
    <source>
        <dbReference type="ARBA" id="ARBA00022737"/>
    </source>
</evidence>
<dbReference type="Gene3D" id="1.20.920.30">
    <property type="match status" value="1"/>
</dbReference>
<dbReference type="Gene3D" id="1.20.1270.280">
    <property type="match status" value="1"/>
</dbReference>
<evidence type="ECO:0000256" key="18">
    <source>
        <dbReference type="ARBA" id="ARBA00071813"/>
    </source>
</evidence>
<dbReference type="FunFam" id="1.10.8.710:FF:000001">
    <property type="entry name" value="Dynein axonemal heavy chain 2"/>
    <property type="match status" value="1"/>
</dbReference>